<dbReference type="Pfam" id="PF03819">
    <property type="entry name" value="MazG"/>
    <property type="match status" value="1"/>
</dbReference>
<dbReference type="EMBL" id="DRUC01000039">
    <property type="protein sequence ID" value="HHF48037.1"/>
    <property type="molecule type" value="Genomic_DNA"/>
</dbReference>
<dbReference type="EMBL" id="DTPI01000032">
    <property type="protein sequence ID" value="HGE66792.1"/>
    <property type="molecule type" value="Genomic_DNA"/>
</dbReference>
<feature type="domain" description="NTP pyrophosphohydrolase MazG-like" evidence="1">
    <location>
        <begin position="25"/>
        <end position="84"/>
    </location>
</feature>
<sequence>MELEELRKKIKEKYYEIDKRSGELFLLAVLFEEVGELAEAVRKRELKSIEEELADVLFMVLSLANYFDVNLENLLVKKYIKGDPSGRWDLPP</sequence>
<reference evidence="2" key="1">
    <citation type="journal article" date="2020" name="mSystems">
        <title>Genome- and Community-Level Interaction Insights into Carbon Utilization and Element Cycling Functions of Hydrothermarchaeota in Hydrothermal Sediment.</title>
        <authorList>
            <person name="Zhou Z."/>
            <person name="Liu Y."/>
            <person name="Xu W."/>
            <person name="Pan J."/>
            <person name="Luo Z.H."/>
            <person name="Li M."/>
        </authorList>
    </citation>
    <scope>NUCLEOTIDE SEQUENCE [LARGE SCALE GENOMIC DNA]</scope>
    <source>
        <strain evidence="4">SpSt-10</strain>
        <strain evidence="3">SpSt-62</strain>
        <strain evidence="2">SpSt-97</strain>
    </source>
</reference>
<evidence type="ECO:0000259" key="1">
    <source>
        <dbReference type="Pfam" id="PF03819"/>
    </source>
</evidence>
<gene>
    <name evidence="4" type="ORF">ENL48_02220</name>
    <name evidence="3" type="ORF">ENT89_01860</name>
    <name evidence="2" type="ORF">ENX77_06740</name>
</gene>
<dbReference type="PANTHER" id="PTHR42702:SF1">
    <property type="entry name" value="REGULATORY PROTEIN FOR BETA-LACTAMASE"/>
    <property type="match status" value="1"/>
</dbReference>
<dbReference type="Gene3D" id="1.10.287.1080">
    <property type="entry name" value="MazG-like"/>
    <property type="match status" value="1"/>
</dbReference>
<dbReference type="InterPro" id="IPR004518">
    <property type="entry name" value="MazG-like_dom"/>
</dbReference>
<dbReference type="SUPFAM" id="SSF101386">
    <property type="entry name" value="all-alpha NTP pyrophosphatases"/>
    <property type="match status" value="1"/>
</dbReference>
<keyword evidence="2" id="KW-0378">Hydrolase</keyword>
<dbReference type="InterPro" id="IPR011411">
    <property type="entry name" value="MazG-related_YvdC"/>
</dbReference>
<evidence type="ECO:0000313" key="3">
    <source>
        <dbReference type="EMBL" id="HGU58950.1"/>
    </source>
</evidence>
<evidence type="ECO:0000313" key="2">
    <source>
        <dbReference type="EMBL" id="HGE66792.1"/>
    </source>
</evidence>
<name>A0A7C3UKT6_9EURY</name>
<dbReference type="EMBL" id="DTAK01000012">
    <property type="protein sequence ID" value="HGU58950.1"/>
    <property type="molecule type" value="Genomic_DNA"/>
</dbReference>
<accession>A0A7C3UKT6</accession>
<protein>
    <submittedName>
        <fullName evidence="2">Nucleotide pyrophosphohydrolase</fullName>
    </submittedName>
</protein>
<comment type="caution">
    <text evidence="2">The sequence shown here is derived from an EMBL/GenBank/DDBJ whole genome shotgun (WGS) entry which is preliminary data.</text>
</comment>
<dbReference type="GO" id="GO:0016787">
    <property type="term" value="F:hydrolase activity"/>
    <property type="evidence" value="ECO:0007669"/>
    <property type="project" value="UniProtKB-KW"/>
</dbReference>
<dbReference type="AlphaFoldDB" id="A0A7C3UKT6"/>
<dbReference type="PIRSF" id="PIRSF036521">
    <property type="entry name" value="UCP036521_pph"/>
    <property type="match status" value="1"/>
</dbReference>
<organism evidence="2">
    <name type="scientific">Geoglobus ahangari</name>
    <dbReference type="NCBI Taxonomy" id="113653"/>
    <lineage>
        <taxon>Archaea</taxon>
        <taxon>Methanobacteriati</taxon>
        <taxon>Methanobacteriota</taxon>
        <taxon>Archaeoglobi</taxon>
        <taxon>Archaeoglobales</taxon>
        <taxon>Archaeoglobaceae</taxon>
        <taxon>Geoglobus</taxon>
    </lineage>
</organism>
<proteinExistence type="predicted"/>
<dbReference type="PANTHER" id="PTHR42702">
    <property type="entry name" value="NUCLEOTIDE PYROPHOSPHOHYDROLASE"/>
    <property type="match status" value="1"/>
</dbReference>
<evidence type="ECO:0000313" key="4">
    <source>
        <dbReference type="EMBL" id="HHF48037.1"/>
    </source>
</evidence>